<proteinExistence type="predicted"/>
<evidence type="ECO:0000259" key="1">
    <source>
        <dbReference type="Pfam" id="PF21882"/>
    </source>
</evidence>
<dbReference type="Proteomes" id="UP000094329">
    <property type="component" value="Unassembled WGS sequence"/>
</dbReference>
<dbReference type="InterPro" id="IPR054075">
    <property type="entry name" value="Gp53-like_C"/>
</dbReference>
<dbReference type="RefSeq" id="WP_069314553.1">
    <property type="nucleotide sequence ID" value="NZ_MDTU01000008.1"/>
</dbReference>
<dbReference type="Gene3D" id="2.60.40.3940">
    <property type="match status" value="1"/>
</dbReference>
<reference evidence="2 3" key="1">
    <citation type="submission" date="2016-08" db="EMBL/GenBank/DDBJ databases">
        <title>Draft genome sequence of Candidatus Piscirickettsia litoralis, from seawater.</title>
        <authorList>
            <person name="Wan X."/>
            <person name="Lee A.J."/>
            <person name="Hou S."/>
            <person name="Donachie S.P."/>
        </authorList>
    </citation>
    <scope>NUCLEOTIDE SEQUENCE [LARGE SCALE GENOMIC DNA]</scope>
    <source>
        <strain evidence="2 3">Y2</strain>
    </source>
</reference>
<comment type="caution">
    <text evidence="2">The sequence shown here is derived from an EMBL/GenBank/DDBJ whole genome shotgun (WGS) entry which is preliminary data.</text>
</comment>
<dbReference type="EMBL" id="MDTU01000008">
    <property type="protein sequence ID" value="ODN41041.1"/>
    <property type="molecule type" value="Genomic_DNA"/>
</dbReference>
<dbReference type="Pfam" id="PF21882">
    <property type="entry name" value="Gp53-like_C"/>
    <property type="match status" value="1"/>
</dbReference>
<name>A0ABX2ZWN5_9GAMM</name>
<evidence type="ECO:0000313" key="2">
    <source>
        <dbReference type="EMBL" id="ODN41041.1"/>
    </source>
</evidence>
<keyword evidence="3" id="KW-1185">Reference proteome</keyword>
<feature type="domain" description="Putative tail fiber protein gp53-like C-terminal" evidence="1">
    <location>
        <begin position="492"/>
        <end position="579"/>
    </location>
</feature>
<sequence>MQDFKVREITANSSPADDYAKLVNSILSNQSNFSGDNEPTNPVGGMFWVDTKNKKLWQRNSANTGWIDKGLTDSAMASMDDLKAYSASPNLLVNSLFDDWNGSPLPRHFWNYYHGNGRNTQLTKIAVNAGDSIVESMASLIATDYVHRVTENAYALKVSLDAGSSEWSLNQQVLVPRDCKISQGVYLYIETTGDADVRIHDDPWPIGHSPVPKSDFNKPIKWFQFKETNVAGGDLGFLISIRESTAPITVYIMAPWLTYGYCDHWVDSSIGSRTLKALERGAPFVCSNPNPYFSASNGDEYLHTHNPHSHTITREFVEPEHNQITKDLSYYLGGFDGDGNRNEMTALTHMSPRFMKVTVTKNPSASNINFTLTGGGAPYTFAQGTTTSFIGLFGVEEGHVILRDGSRVNAGTIRTNIKSQMYRGASVQGYGHSYHWDYFSINTDEGTEKIVFYLSAYMVCAGYARYWNEIAVPSLVNTCDKVGDTGYMVNRSTGMTEQWGTVQVAATTEDTFWLNFPKAFDYECTNIILTPFEATQDNFNDMHPVVVGAPEKGRCLVRFNWTTAGTKQAAGFSYIARGR</sequence>
<evidence type="ECO:0000313" key="3">
    <source>
        <dbReference type="Proteomes" id="UP000094329"/>
    </source>
</evidence>
<accession>A0ABX2ZWN5</accession>
<organism evidence="2 3">
    <name type="scientific">Piscirickettsia litoralis</name>
    <dbReference type="NCBI Taxonomy" id="1891921"/>
    <lineage>
        <taxon>Bacteria</taxon>
        <taxon>Pseudomonadati</taxon>
        <taxon>Pseudomonadota</taxon>
        <taxon>Gammaproteobacteria</taxon>
        <taxon>Thiotrichales</taxon>
        <taxon>Piscirickettsiaceae</taxon>
        <taxon>Piscirickettsia</taxon>
    </lineage>
</organism>
<protein>
    <recommendedName>
        <fullName evidence="1">Putative tail fiber protein gp53-like C-terminal domain-containing protein</fullName>
    </recommendedName>
</protein>
<gene>
    <name evidence="2" type="ORF">BGC07_18600</name>
</gene>